<keyword evidence="3 7" id="KW-0732">Signal</keyword>
<dbReference type="Proteomes" id="UP000293852">
    <property type="component" value="Unassembled WGS sequence"/>
</dbReference>
<keyword evidence="6" id="KW-1133">Transmembrane helix</keyword>
<evidence type="ECO:0000256" key="5">
    <source>
        <dbReference type="SAM" id="MobiDB-lite"/>
    </source>
</evidence>
<evidence type="ECO:0000256" key="7">
    <source>
        <dbReference type="SAM" id="SignalP"/>
    </source>
</evidence>
<dbReference type="GO" id="GO:0046688">
    <property type="term" value="P:response to copper ion"/>
    <property type="evidence" value="ECO:0007669"/>
    <property type="project" value="InterPro"/>
</dbReference>
<evidence type="ECO:0000313" key="9">
    <source>
        <dbReference type="EMBL" id="RZS62515.1"/>
    </source>
</evidence>
<feature type="signal peptide" evidence="7">
    <location>
        <begin position="1"/>
        <end position="29"/>
    </location>
</feature>
<accession>A0A4Q7M3K5</accession>
<evidence type="ECO:0000256" key="6">
    <source>
        <dbReference type="SAM" id="Phobius"/>
    </source>
</evidence>
<sequence>MPARALSALLVALLAVGAALVGLAAPASAHDRLVSSDPADGTTLDAVPAAVTLTFSEQVLETGTQVVVTADGVDVGAQPAQVDGVTVTAPLPPDAPHGAYQVAWRIVSADGHPVEGSLTFTVAAPAPSPVAEPTQAAADSPADSATDSPADAATDSPADATADRATDTPTDATADSPADTASPTPAPIAASPSGGAVVGWIAAGVAVLAVALAGLAWGRRRGARVFGPPGQD</sequence>
<dbReference type="GO" id="GO:0005886">
    <property type="term" value="C:plasma membrane"/>
    <property type="evidence" value="ECO:0007669"/>
    <property type="project" value="TreeGrafter"/>
</dbReference>
<dbReference type="InterPro" id="IPR014755">
    <property type="entry name" value="Cu-Rt/internalin_Ig-like"/>
</dbReference>
<feature type="domain" description="CopC" evidence="8">
    <location>
        <begin position="30"/>
        <end position="122"/>
    </location>
</feature>
<comment type="caution">
    <text evidence="9">The sequence shown here is derived from an EMBL/GenBank/DDBJ whole genome shotgun (WGS) entry which is preliminary data.</text>
</comment>
<feature type="compositionally biased region" description="Low complexity" evidence="5">
    <location>
        <begin position="125"/>
        <end position="160"/>
    </location>
</feature>
<name>A0A4Q7M3K5_9MICO</name>
<evidence type="ECO:0000256" key="1">
    <source>
        <dbReference type="ARBA" id="ARBA00004196"/>
    </source>
</evidence>
<evidence type="ECO:0000259" key="8">
    <source>
        <dbReference type="Pfam" id="PF04234"/>
    </source>
</evidence>
<reference evidence="9 10" key="1">
    <citation type="submission" date="2019-02" db="EMBL/GenBank/DDBJ databases">
        <title>Sequencing the genomes of 1000 actinobacteria strains.</title>
        <authorList>
            <person name="Klenk H.-P."/>
        </authorList>
    </citation>
    <scope>NUCLEOTIDE SEQUENCE [LARGE SCALE GENOMIC DNA]</scope>
    <source>
        <strain evidence="9 10">DSM 16932</strain>
    </source>
</reference>
<proteinExistence type="predicted"/>
<dbReference type="InterPro" id="IPR007348">
    <property type="entry name" value="CopC_dom"/>
</dbReference>
<dbReference type="GO" id="GO:0005507">
    <property type="term" value="F:copper ion binding"/>
    <property type="evidence" value="ECO:0007669"/>
    <property type="project" value="InterPro"/>
</dbReference>
<evidence type="ECO:0000256" key="3">
    <source>
        <dbReference type="ARBA" id="ARBA00022729"/>
    </source>
</evidence>
<comment type="subcellular location">
    <subcellularLocation>
        <location evidence="1">Cell envelope</location>
    </subcellularLocation>
</comment>
<dbReference type="Pfam" id="PF04234">
    <property type="entry name" value="CopC"/>
    <property type="match status" value="1"/>
</dbReference>
<keyword evidence="6" id="KW-0812">Transmembrane</keyword>
<keyword evidence="2" id="KW-0479">Metal-binding</keyword>
<feature type="compositionally biased region" description="Low complexity" evidence="5">
    <location>
        <begin position="167"/>
        <end position="192"/>
    </location>
</feature>
<dbReference type="GO" id="GO:0030313">
    <property type="term" value="C:cell envelope"/>
    <property type="evidence" value="ECO:0007669"/>
    <property type="project" value="UniProtKB-SubCell"/>
</dbReference>
<feature type="transmembrane region" description="Helical" evidence="6">
    <location>
        <begin position="197"/>
        <end position="217"/>
    </location>
</feature>
<dbReference type="InterPro" id="IPR014756">
    <property type="entry name" value="Ig_E-set"/>
</dbReference>
<evidence type="ECO:0000313" key="10">
    <source>
        <dbReference type="Proteomes" id="UP000293852"/>
    </source>
</evidence>
<organism evidence="9 10">
    <name type="scientific">Xylanimonas ulmi</name>
    <dbReference type="NCBI Taxonomy" id="228973"/>
    <lineage>
        <taxon>Bacteria</taxon>
        <taxon>Bacillati</taxon>
        <taxon>Actinomycetota</taxon>
        <taxon>Actinomycetes</taxon>
        <taxon>Micrococcales</taxon>
        <taxon>Promicromonosporaceae</taxon>
        <taxon>Xylanimonas</taxon>
    </lineage>
</organism>
<evidence type="ECO:0000256" key="4">
    <source>
        <dbReference type="ARBA" id="ARBA00023008"/>
    </source>
</evidence>
<keyword evidence="6" id="KW-0472">Membrane</keyword>
<dbReference type="InterPro" id="IPR032694">
    <property type="entry name" value="CopC/D"/>
</dbReference>
<dbReference type="GO" id="GO:0042597">
    <property type="term" value="C:periplasmic space"/>
    <property type="evidence" value="ECO:0007669"/>
    <property type="project" value="InterPro"/>
</dbReference>
<dbReference type="SUPFAM" id="SSF81296">
    <property type="entry name" value="E set domains"/>
    <property type="match status" value="1"/>
</dbReference>
<dbReference type="PANTHER" id="PTHR34820:SF4">
    <property type="entry name" value="INNER MEMBRANE PROTEIN YEBZ"/>
    <property type="match status" value="1"/>
</dbReference>
<dbReference type="AlphaFoldDB" id="A0A4Q7M3K5"/>
<gene>
    <name evidence="9" type="ORF">EV386_2851</name>
</gene>
<dbReference type="EMBL" id="SGWX01000001">
    <property type="protein sequence ID" value="RZS62515.1"/>
    <property type="molecule type" value="Genomic_DNA"/>
</dbReference>
<keyword evidence="4" id="KW-0186">Copper</keyword>
<feature type="region of interest" description="Disordered" evidence="5">
    <location>
        <begin position="125"/>
        <end position="192"/>
    </location>
</feature>
<evidence type="ECO:0000256" key="2">
    <source>
        <dbReference type="ARBA" id="ARBA00022723"/>
    </source>
</evidence>
<dbReference type="GO" id="GO:0006825">
    <property type="term" value="P:copper ion transport"/>
    <property type="evidence" value="ECO:0007669"/>
    <property type="project" value="InterPro"/>
</dbReference>
<protein>
    <recommendedName>
        <fullName evidence="8">CopC domain-containing protein</fullName>
    </recommendedName>
</protein>
<feature type="chain" id="PRO_5020749338" description="CopC domain-containing protein" evidence="7">
    <location>
        <begin position="30"/>
        <end position="232"/>
    </location>
</feature>
<keyword evidence="10" id="KW-1185">Reference proteome</keyword>
<dbReference type="Gene3D" id="2.60.40.1220">
    <property type="match status" value="1"/>
</dbReference>
<dbReference type="PANTHER" id="PTHR34820">
    <property type="entry name" value="INNER MEMBRANE PROTEIN YEBZ"/>
    <property type="match status" value="1"/>
</dbReference>